<sequence length="321" mass="33889">MIDDPVLAAALAPLHPFLARADVSEVMVNQPGQVWIEAAGAGPMECHAVPALDDRALRRLAEQVARISHQGVNRAQPLLGATLPDGARIQFVGPPATRGGWAMAIRRHRVVDLPLSAWAPQGALMQAHPPDTAGMASDPLGWLAEAVAARRTVLIAGGTSSGKTTFLNALLAQVPGDDRVLVVEDTPEIRIIQPNALGLVAVRGELGEAQVDTDALLRAALRLRPDRIVLGELRGAEAITFLRAINTGHPGSFTTIHANSCAGALEQLALLVMQAGLGLARRETLHYAAQVIDVVVHLGRQDGRRAITGMALARDLVAQMA</sequence>
<organism evidence="4 5">
    <name type="scientific">Novosphingobium pokkalii</name>
    <dbReference type="NCBI Taxonomy" id="1770194"/>
    <lineage>
        <taxon>Bacteria</taxon>
        <taxon>Pseudomonadati</taxon>
        <taxon>Pseudomonadota</taxon>
        <taxon>Alphaproteobacteria</taxon>
        <taxon>Sphingomonadales</taxon>
        <taxon>Sphingomonadaceae</taxon>
        <taxon>Novosphingobium</taxon>
    </lineage>
</organism>
<comment type="subcellular location">
    <subcellularLocation>
        <location evidence="2">Cytoplasm</location>
    </subcellularLocation>
</comment>
<comment type="similarity">
    <text evidence="1 2">Belongs to the GSP E family.</text>
</comment>
<gene>
    <name evidence="4" type="primary">virB11</name>
    <name evidence="4" type="ORF">ACFOOT_09640</name>
</gene>
<comment type="function">
    <text evidence="2">Part of the Type IV secretion system.</text>
</comment>
<evidence type="ECO:0000256" key="2">
    <source>
        <dbReference type="RuleBase" id="RU366071"/>
    </source>
</evidence>
<evidence type="ECO:0000256" key="1">
    <source>
        <dbReference type="ARBA" id="ARBA00006611"/>
    </source>
</evidence>
<accession>A0ABV7V4F0</accession>
<dbReference type="PANTHER" id="PTHR30486">
    <property type="entry name" value="TWITCHING MOTILITY PROTEIN PILT"/>
    <property type="match status" value="1"/>
</dbReference>
<evidence type="ECO:0000313" key="5">
    <source>
        <dbReference type="Proteomes" id="UP001595683"/>
    </source>
</evidence>
<evidence type="ECO:0000259" key="3">
    <source>
        <dbReference type="Pfam" id="PF00437"/>
    </source>
</evidence>
<dbReference type="InterPro" id="IPR014155">
    <property type="entry name" value="VirB11"/>
</dbReference>
<dbReference type="InterPro" id="IPR050921">
    <property type="entry name" value="T4SS_GSP_E_ATPase"/>
</dbReference>
<keyword evidence="5" id="KW-1185">Reference proteome</keyword>
<name>A0ABV7V4F0_9SPHN</name>
<comment type="caution">
    <text evidence="4">The sequence shown here is derived from an EMBL/GenBank/DDBJ whole genome shotgun (WGS) entry which is preliminary data.</text>
</comment>
<feature type="domain" description="Bacterial type II secretion system protein E" evidence="3">
    <location>
        <begin position="11"/>
        <end position="276"/>
    </location>
</feature>
<dbReference type="CDD" id="cd01130">
    <property type="entry name" value="VirB11-like_ATPase"/>
    <property type="match status" value="1"/>
</dbReference>
<dbReference type="Gene3D" id="3.30.450.90">
    <property type="match status" value="1"/>
</dbReference>
<dbReference type="NCBIfam" id="TIGR02788">
    <property type="entry name" value="VirB11"/>
    <property type="match status" value="1"/>
</dbReference>
<dbReference type="RefSeq" id="WP_229815242.1">
    <property type="nucleotide sequence ID" value="NZ_BMZP01000008.1"/>
</dbReference>
<keyword evidence="2" id="KW-0963">Cytoplasm</keyword>
<keyword evidence="2" id="KW-0547">Nucleotide-binding</keyword>
<dbReference type="PANTHER" id="PTHR30486:SF6">
    <property type="entry name" value="TYPE IV PILUS RETRACTATION ATPASE PILT"/>
    <property type="match status" value="1"/>
</dbReference>
<dbReference type="Gene3D" id="3.40.50.300">
    <property type="entry name" value="P-loop containing nucleotide triphosphate hydrolases"/>
    <property type="match status" value="1"/>
</dbReference>
<dbReference type="Proteomes" id="UP001595683">
    <property type="component" value="Unassembled WGS sequence"/>
</dbReference>
<dbReference type="Pfam" id="PF00437">
    <property type="entry name" value="T2SSE"/>
    <property type="match status" value="1"/>
</dbReference>
<proteinExistence type="inferred from homology"/>
<dbReference type="InterPro" id="IPR001482">
    <property type="entry name" value="T2SS/T4SS_dom"/>
</dbReference>
<dbReference type="SUPFAM" id="SSF52540">
    <property type="entry name" value="P-loop containing nucleoside triphosphate hydrolases"/>
    <property type="match status" value="1"/>
</dbReference>
<dbReference type="InterPro" id="IPR027417">
    <property type="entry name" value="P-loop_NTPase"/>
</dbReference>
<protein>
    <recommendedName>
        <fullName evidence="2">Type IV secretion system protein</fullName>
    </recommendedName>
</protein>
<dbReference type="EMBL" id="JBHRYE010000013">
    <property type="protein sequence ID" value="MFC3671691.1"/>
    <property type="molecule type" value="Genomic_DNA"/>
</dbReference>
<evidence type="ECO:0000313" key="4">
    <source>
        <dbReference type="EMBL" id="MFC3671691.1"/>
    </source>
</evidence>
<keyword evidence="2" id="KW-0067">ATP-binding</keyword>
<reference evidence="5" key="1">
    <citation type="journal article" date="2019" name="Int. J. Syst. Evol. Microbiol.">
        <title>The Global Catalogue of Microorganisms (GCM) 10K type strain sequencing project: providing services to taxonomists for standard genome sequencing and annotation.</title>
        <authorList>
            <consortium name="The Broad Institute Genomics Platform"/>
            <consortium name="The Broad Institute Genome Sequencing Center for Infectious Disease"/>
            <person name="Wu L."/>
            <person name="Ma J."/>
        </authorList>
    </citation>
    <scope>NUCLEOTIDE SEQUENCE [LARGE SCALE GENOMIC DNA]</scope>
    <source>
        <strain evidence="5">KCTC 42224</strain>
    </source>
</reference>